<keyword evidence="3" id="KW-0804">Transcription</keyword>
<dbReference type="SUPFAM" id="SSF46689">
    <property type="entry name" value="Homeodomain-like"/>
    <property type="match status" value="1"/>
</dbReference>
<dbReference type="Proteomes" id="UP001549047">
    <property type="component" value="Unassembled WGS sequence"/>
</dbReference>
<dbReference type="PROSITE" id="PS50977">
    <property type="entry name" value="HTH_TETR_2"/>
    <property type="match status" value="1"/>
</dbReference>
<sequence>MSAFENLVTQITQVFFEHGYEKMTMSLLAQHCKITRRGLYHHFSSKEEALQAMIRLGNQRTRVNSIREGERLLAEKAPVLDIVTHVLDVRYGETRRQIALSPYALEINDAAFRICRPVMIEAAALFQADFCRLIERAISEGLFSLRPTVSVDSLVQMLCDGARGTNQSFVAPRPEEIVGRYRQMSGAILYGCVMSGEV</sequence>
<evidence type="ECO:0000256" key="4">
    <source>
        <dbReference type="PROSITE-ProRule" id="PRU00335"/>
    </source>
</evidence>
<dbReference type="Gene3D" id="1.10.357.10">
    <property type="entry name" value="Tetracycline Repressor, domain 2"/>
    <property type="match status" value="1"/>
</dbReference>
<evidence type="ECO:0000259" key="5">
    <source>
        <dbReference type="PROSITE" id="PS50977"/>
    </source>
</evidence>
<reference evidence="6 7" key="1">
    <citation type="submission" date="2024-06" db="EMBL/GenBank/DDBJ databases">
        <title>Genomic Encyclopedia of Type Strains, Phase IV (KMG-IV): sequencing the most valuable type-strain genomes for metagenomic binning, comparative biology and taxonomic classification.</title>
        <authorList>
            <person name="Goeker M."/>
        </authorList>
    </citation>
    <scope>NUCLEOTIDE SEQUENCE [LARGE SCALE GENOMIC DNA]</scope>
    <source>
        <strain evidence="6 7">DSM 29780</strain>
    </source>
</reference>
<dbReference type="RefSeq" id="WP_354556752.1">
    <property type="nucleotide sequence ID" value="NZ_JBEPMB010000003.1"/>
</dbReference>
<feature type="DNA-binding region" description="H-T-H motif" evidence="4">
    <location>
        <begin position="24"/>
        <end position="43"/>
    </location>
</feature>
<dbReference type="Pfam" id="PF00440">
    <property type="entry name" value="TetR_N"/>
    <property type="match status" value="1"/>
</dbReference>
<dbReference type="InterPro" id="IPR050109">
    <property type="entry name" value="HTH-type_TetR-like_transc_reg"/>
</dbReference>
<evidence type="ECO:0000313" key="7">
    <source>
        <dbReference type="Proteomes" id="UP001549047"/>
    </source>
</evidence>
<evidence type="ECO:0000256" key="1">
    <source>
        <dbReference type="ARBA" id="ARBA00023015"/>
    </source>
</evidence>
<dbReference type="InterPro" id="IPR001647">
    <property type="entry name" value="HTH_TetR"/>
</dbReference>
<proteinExistence type="predicted"/>
<name>A0ABV2J0I0_9HYPH</name>
<dbReference type="InterPro" id="IPR023772">
    <property type="entry name" value="DNA-bd_HTH_TetR-type_CS"/>
</dbReference>
<dbReference type="EMBL" id="JBEPMB010000003">
    <property type="protein sequence ID" value="MET3614245.1"/>
    <property type="molecule type" value="Genomic_DNA"/>
</dbReference>
<keyword evidence="1" id="KW-0805">Transcription regulation</keyword>
<protein>
    <submittedName>
        <fullName evidence="6">AcrR family transcriptional regulator</fullName>
    </submittedName>
</protein>
<organism evidence="6 7">
    <name type="scientific">Rhizobium aquaticum</name>
    <dbReference type="NCBI Taxonomy" id="1549636"/>
    <lineage>
        <taxon>Bacteria</taxon>
        <taxon>Pseudomonadati</taxon>
        <taxon>Pseudomonadota</taxon>
        <taxon>Alphaproteobacteria</taxon>
        <taxon>Hyphomicrobiales</taxon>
        <taxon>Rhizobiaceae</taxon>
        <taxon>Rhizobium/Agrobacterium group</taxon>
        <taxon>Rhizobium</taxon>
    </lineage>
</organism>
<keyword evidence="7" id="KW-1185">Reference proteome</keyword>
<dbReference type="PANTHER" id="PTHR30055:SF234">
    <property type="entry name" value="HTH-TYPE TRANSCRIPTIONAL REGULATOR BETI"/>
    <property type="match status" value="1"/>
</dbReference>
<dbReference type="PRINTS" id="PR00455">
    <property type="entry name" value="HTHTETR"/>
</dbReference>
<evidence type="ECO:0000256" key="3">
    <source>
        <dbReference type="ARBA" id="ARBA00023163"/>
    </source>
</evidence>
<gene>
    <name evidence="6" type="ORF">ABID16_002582</name>
</gene>
<evidence type="ECO:0000313" key="6">
    <source>
        <dbReference type="EMBL" id="MET3614245.1"/>
    </source>
</evidence>
<keyword evidence="2 4" id="KW-0238">DNA-binding</keyword>
<evidence type="ECO:0000256" key="2">
    <source>
        <dbReference type="ARBA" id="ARBA00023125"/>
    </source>
</evidence>
<dbReference type="PROSITE" id="PS01081">
    <property type="entry name" value="HTH_TETR_1"/>
    <property type="match status" value="1"/>
</dbReference>
<feature type="domain" description="HTH tetR-type" evidence="5">
    <location>
        <begin position="1"/>
        <end position="61"/>
    </location>
</feature>
<dbReference type="InterPro" id="IPR009057">
    <property type="entry name" value="Homeodomain-like_sf"/>
</dbReference>
<accession>A0ABV2J0I0</accession>
<dbReference type="PANTHER" id="PTHR30055">
    <property type="entry name" value="HTH-TYPE TRANSCRIPTIONAL REGULATOR RUTR"/>
    <property type="match status" value="1"/>
</dbReference>
<comment type="caution">
    <text evidence="6">The sequence shown here is derived from an EMBL/GenBank/DDBJ whole genome shotgun (WGS) entry which is preliminary data.</text>
</comment>